<evidence type="ECO:0000313" key="2">
    <source>
        <dbReference type="EMBL" id="KAJ1966872.1"/>
    </source>
</evidence>
<feature type="region of interest" description="Disordered" evidence="1">
    <location>
        <begin position="34"/>
        <end position="55"/>
    </location>
</feature>
<feature type="non-terminal residue" evidence="2">
    <location>
        <position position="1"/>
    </location>
</feature>
<accession>A0A9W8E7Q8</accession>
<dbReference type="EMBL" id="JANBQB010002474">
    <property type="protein sequence ID" value="KAJ1966872.1"/>
    <property type="molecule type" value="Genomic_DNA"/>
</dbReference>
<feature type="non-terminal residue" evidence="2">
    <location>
        <position position="317"/>
    </location>
</feature>
<dbReference type="Proteomes" id="UP001151582">
    <property type="component" value="Unassembled WGS sequence"/>
</dbReference>
<dbReference type="AlphaFoldDB" id="A0A9W8E7Q8"/>
<keyword evidence="3" id="KW-1185">Reference proteome</keyword>
<comment type="caution">
    <text evidence="2">The sequence shown here is derived from an EMBL/GenBank/DDBJ whole genome shotgun (WGS) entry which is preliminary data.</text>
</comment>
<reference evidence="2" key="1">
    <citation type="submission" date="2022-07" db="EMBL/GenBank/DDBJ databases">
        <title>Phylogenomic reconstructions and comparative analyses of Kickxellomycotina fungi.</title>
        <authorList>
            <person name="Reynolds N.K."/>
            <person name="Stajich J.E."/>
            <person name="Barry K."/>
            <person name="Grigoriev I.V."/>
            <person name="Crous P."/>
            <person name="Smith M.E."/>
        </authorList>
    </citation>
    <scope>NUCLEOTIDE SEQUENCE</scope>
    <source>
        <strain evidence="2">RSA 567</strain>
    </source>
</reference>
<evidence type="ECO:0000313" key="3">
    <source>
        <dbReference type="Proteomes" id="UP001151582"/>
    </source>
</evidence>
<name>A0A9W8E7Q8_9FUNG</name>
<organism evidence="2 3">
    <name type="scientific">Dimargaris verticillata</name>
    <dbReference type="NCBI Taxonomy" id="2761393"/>
    <lineage>
        <taxon>Eukaryota</taxon>
        <taxon>Fungi</taxon>
        <taxon>Fungi incertae sedis</taxon>
        <taxon>Zoopagomycota</taxon>
        <taxon>Kickxellomycotina</taxon>
        <taxon>Dimargaritomycetes</taxon>
        <taxon>Dimargaritales</taxon>
        <taxon>Dimargaritaceae</taxon>
        <taxon>Dimargaris</taxon>
    </lineage>
</organism>
<evidence type="ECO:0000256" key="1">
    <source>
        <dbReference type="SAM" id="MobiDB-lite"/>
    </source>
</evidence>
<sequence length="317" mass="36475">LDNTLAITYFEEDSHQISRLHYRRSIRHYYRTHKVAGRPRRSMDRQRQRSQSMNVRLEQCQRDTGVSQNPGNPFTPMVKDKSKQPLFKSLLKPTGRFSTSSPPVSPPLTPSHAEGRHGLPTYKRGRHHTPSNCIQACILRFPTAAEAKHWYRVLHCHVIQVTTIPRSIDLTCPTLSFSPFQFVKVDLPFSALPVALEGGLEEPGQDSSSDRALTVPIAAKFAVTGPATVWDVRKMAAFELIVESEWCDRLIQWIQRRTLGICYKRFDRIDWCVSNLTDGWDDLDWRLLLESYRLAQLPDDDPREAYGEDRDWNGSDE</sequence>
<gene>
    <name evidence="2" type="ORF">H4R34_006458</name>
</gene>
<feature type="region of interest" description="Disordered" evidence="1">
    <location>
        <begin position="94"/>
        <end position="116"/>
    </location>
</feature>
<proteinExistence type="predicted"/>
<protein>
    <submittedName>
        <fullName evidence="2">Uncharacterized protein</fullName>
    </submittedName>
</protein>